<proteinExistence type="predicted"/>
<dbReference type="InterPro" id="IPR009057">
    <property type="entry name" value="Homeodomain-like_sf"/>
</dbReference>
<feature type="transmembrane region" description="Helical" evidence="4">
    <location>
        <begin position="181"/>
        <end position="201"/>
    </location>
</feature>
<dbReference type="PANTHER" id="PTHR43280:SF2">
    <property type="entry name" value="HTH-TYPE TRANSCRIPTIONAL REGULATOR EXSA"/>
    <property type="match status" value="1"/>
</dbReference>
<feature type="transmembrane region" description="Helical" evidence="4">
    <location>
        <begin position="86"/>
        <end position="110"/>
    </location>
</feature>
<comment type="caution">
    <text evidence="6">The sequence shown here is derived from an EMBL/GenBank/DDBJ whole genome shotgun (WGS) entry which is preliminary data.</text>
</comment>
<evidence type="ECO:0000256" key="4">
    <source>
        <dbReference type="SAM" id="Phobius"/>
    </source>
</evidence>
<evidence type="ECO:0000256" key="3">
    <source>
        <dbReference type="ARBA" id="ARBA00023163"/>
    </source>
</evidence>
<dbReference type="RefSeq" id="WP_041892573.1">
    <property type="nucleotide sequence ID" value="NZ_CP010817.1"/>
</dbReference>
<dbReference type="PROSITE" id="PS01124">
    <property type="entry name" value="HTH_ARAC_FAMILY_2"/>
    <property type="match status" value="1"/>
</dbReference>
<name>A0AAJ5BEH3_MYRPR</name>
<keyword evidence="1" id="KW-0805">Transcription regulation</keyword>
<sequence length="364" mass="42702">MILLFLIVLLFVGYVLVFSHNMSKEIGDKKVFYLSCILVIFAFLVYFIKRDKIALNFSFGAFLGLTIGPLLLLLLKDKESKIYYHFLPLIVFSLVDVISFFFVPSFYCWYLPFLDDILFATVALSCIIYGSYGYLYVVREELSFEHNSIVISYIVLLFSCAFFFGLLFFKSPKVLDIDYVYMIYCFFLIGVALLTELNVALNCRQQNANPRVLDPREYLIKGEGKQVVWSEFVQELPDEHRENKKEVEHTEKQERIDVIRQKLSKNLIETKLYLEPNLTIDQVATVIRISKKELTDYFKKGNSTNFRKYINRLKVEYAVNLIQEKNKDITVEELAFYCGFNTRLSFYRAFVQWYGFPPSALLDK</sequence>
<keyword evidence="4" id="KW-0472">Membrane</keyword>
<evidence type="ECO:0000256" key="1">
    <source>
        <dbReference type="ARBA" id="ARBA00023015"/>
    </source>
</evidence>
<feature type="transmembrane region" description="Helical" evidence="4">
    <location>
        <begin position="117"/>
        <end position="137"/>
    </location>
</feature>
<dbReference type="GO" id="GO:0003700">
    <property type="term" value="F:DNA-binding transcription factor activity"/>
    <property type="evidence" value="ECO:0007669"/>
    <property type="project" value="InterPro"/>
</dbReference>
<dbReference type="SMART" id="SM00342">
    <property type="entry name" value="HTH_ARAC"/>
    <property type="match status" value="1"/>
</dbReference>
<accession>A0AAJ5BEH3</accession>
<dbReference type="GO" id="GO:0043565">
    <property type="term" value="F:sequence-specific DNA binding"/>
    <property type="evidence" value="ECO:0007669"/>
    <property type="project" value="InterPro"/>
</dbReference>
<protein>
    <submittedName>
        <fullName evidence="6">Transcriptional regulator, AraC family</fullName>
    </submittedName>
</protein>
<evidence type="ECO:0000259" key="5">
    <source>
        <dbReference type="PROSITE" id="PS01124"/>
    </source>
</evidence>
<feature type="domain" description="HTH araC/xylS-type" evidence="5">
    <location>
        <begin position="257"/>
        <end position="364"/>
    </location>
</feature>
<feature type="transmembrane region" description="Helical" evidence="4">
    <location>
        <begin position="31"/>
        <end position="48"/>
    </location>
</feature>
<feature type="transmembrane region" description="Helical" evidence="4">
    <location>
        <begin position="55"/>
        <end position="74"/>
    </location>
</feature>
<keyword evidence="3" id="KW-0804">Transcription</keyword>
<evidence type="ECO:0000313" key="6">
    <source>
        <dbReference type="EMBL" id="SER12518.1"/>
    </source>
</evidence>
<evidence type="ECO:0000313" key="7">
    <source>
        <dbReference type="Proteomes" id="UP000183496"/>
    </source>
</evidence>
<dbReference type="PANTHER" id="PTHR43280">
    <property type="entry name" value="ARAC-FAMILY TRANSCRIPTIONAL REGULATOR"/>
    <property type="match status" value="1"/>
</dbReference>
<keyword evidence="2" id="KW-0238">DNA-binding</keyword>
<dbReference type="InterPro" id="IPR018060">
    <property type="entry name" value="HTH_AraC"/>
</dbReference>
<dbReference type="InterPro" id="IPR018062">
    <property type="entry name" value="HTH_AraC-typ_CS"/>
</dbReference>
<dbReference type="AlphaFoldDB" id="A0AAJ5BEH3"/>
<gene>
    <name evidence="6" type="ORF">SAMN04488089_109164</name>
</gene>
<keyword evidence="4" id="KW-1133">Transmembrane helix</keyword>
<dbReference type="SUPFAM" id="SSF46689">
    <property type="entry name" value="Homeodomain-like"/>
    <property type="match status" value="1"/>
</dbReference>
<keyword evidence="7" id="KW-1185">Reference proteome</keyword>
<dbReference type="EMBL" id="FOFY01000009">
    <property type="protein sequence ID" value="SER12518.1"/>
    <property type="molecule type" value="Genomic_DNA"/>
</dbReference>
<dbReference type="Pfam" id="PF12833">
    <property type="entry name" value="HTH_18"/>
    <property type="match status" value="1"/>
</dbReference>
<evidence type="ECO:0000256" key="2">
    <source>
        <dbReference type="ARBA" id="ARBA00023125"/>
    </source>
</evidence>
<dbReference type="Gene3D" id="1.10.10.60">
    <property type="entry name" value="Homeodomain-like"/>
    <property type="match status" value="2"/>
</dbReference>
<dbReference type="PROSITE" id="PS00041">
    <property type="entry name" value="HTH_ARAC_FAMILY_1"/>
    <property type="match status" value="1"/>
</dbReference>
<dbReference type="Proteomes" id="UP000183496">
    <property type="component" value="Unassembled WGS sequence"/>
</dbReference>
<feature type="transmembrane region" description="Helical" evidence="4">
    <location>
        <begin position="149"/>
        <end position="169"/>
    </location>
</feature>
<organism evidence="6 7">
    <name type="scientific">Myroides profundi</name>
    <dbReference type="NCBI Taxonomy" id="480520"/>
    <lineage>
        <taxon>Bacteria</taxon>
        <taxon>Pseudomonadati</taxon>
        <taxon>Bacteroidota</taxon>
        <taxon>Flavobacteriia</taxon>
        <taxon>Flavobacteriales</taxon>
        <taxon>Flavobacteriaceae</taxon>
        <taxon>Myroides</taxon>
    </lineage>
</organism>
<keyword evidence="4" id="KW-0812">Transmembrane</keyword>
<reference evidence="6 7" key="1">
    <citation type="submission" date="2016-10" db="EMBL/GenBank/DDBJ databases">
        <authorList>
            <person name="Varghese N."/>
            <person name="Submissions S."/>
        </authorList>
    </citation>
    <scope>NUCLEOTIDE SEQUENCE [LARGE SCALE GENOMIC DNA]</scope>
    <source>
        <strain evidence="7">DSM 19823 / KCTC 23066 / CCTCC M 208030 / D25</strain>
    </source>
</reference>